<feature type="binding site" evidence="13">
    <location>
        <position position="267"/>
    </location>
    <ligand>
        <name>L-serine</name>
        <dbReference type="ChEBI" id="CHEBI:33384"/>
    </ligand>
</feature>
<dbReference type="FunFam" id="3.30.930.10:FF:000027">
    <property type="entry name" value="Serine--tRNA ligase, cytoplasmic"/>
    <property type="match status" value="1"/>
</dbReference>
<feature type="binding site" evidence="13">
    <location>
        <position position="423"/>
    </location>
    <ligand>
        <name>L-serine</name>
        <dbReference type="ChEBI" id="CHEBI:33384"/>
    </ligand>
</feature>
<evidence type="ECO:0000259" key="16">
    <source>
        <dbReference type="PROSITE" id="PS50862"/>
    </source>
</evidence>
<evidence type="ECO:0000256" key="2">
    <source>
        <dbReference type="ARBA" id="ARBA00010728"/>
    </source>
</evidence>
<dbReference type="PRINTS" id="PR00981">
    <property type="entry name" value="TRNASYNTHSER"/>
</dbReference>
<dbReference type="SUPFAM" id="SSF46589">
    <property type="entry name" value="tRNA-binding arm"/>
    <property type="match status" value="1"/>
</dbReference>
<evidence type="ECO:0000256" key="1">
    <source>
        <dbReference type="ARBA" id="ARBA00004496"/>
    </source>
</evidence>
<evidence type="ECO:0000256" key="12">
    <source>
        <dbReference type="ARBA" id="ARBA00048823"/>
    </source>
</evidence>
<feature type="site" description="Important for serine binding" evidence="13">
    <location>
        <position position="425"/>
    </location>
</feature>
<dbReference type="NCBIfam" id="TIGR00414">
    <property type="entry name" value="serS"/>
    <property type="match status" value="1"/>
</dbReference>
<keyword evidence="5" id="KW-0436">Ligase</keyword>
<keyword evidence="7 14" id="KW-0067">ATP-binding</keyword>
<dbReference type="Gene3D" id="3.30.930.10">
    <property type="entry name" value="Bira Bifunctional Protein, Domain 2"/>
    <property type="match status" value="1"/>
</dbReference>
<dbReference type="GO" id="GO:0005524">
    <property type="term" value="F:ATP binding"/>
    <property type="evidence" value="ECO:0007669"/>
    <property type="project" value="UniProtKB-KW"/>
</dbReference>
<dbReference type="InterPro" id="IPR010978">
    <property type="entry name" value="tRNA-bd_arm"/>
</dbReference>
<feature type="binding site" evidence="13">
    <location>
        <position position="321"/>
    </location>
    <ligand>
        <name>L-serine</name>
        <dbReference type="ChEBI" id="CHEBI:33384"/>
    </ligand>
</feature>
<evidence type="ECO:0000256" key="15">
    <source>
        <dbReference type="SAM" id="MobiDB-lite"/>
    </source>
</evidence>
<protein>
    <recommendedName>
        <fullName evidence="3">serine--tRNA ligase</fullName>
        <ecNumber evidence="3">6.1.1.11</ecNumber>
    </recommendedName>
    <alternativeName>
        <fullName evidence="10">Seryl-tRNA synthetase</fullName>
    </alternativeName>
</protein>
<dbReference type="GO" id="GO:0004828">
    <property type="term" value="F:serine-tRNA ligase activity"/>
    <property type="evidence" value="ECO:0007669"/>
    <property type="project" value="UniProtKB-EC"/>
</dbReference>
<feature type="binding site" evidence="14">
    <location>
        <begin position="298"/>
        <end position="300"/>
    </location>
    <ligand>
        <name>ATP</name>
        <dbReference type="ChEBI" id="CHEBI:30616"/>
    </ligand>
</feature>
<organism evidence="17">
    <name type="scientific">Ixodes ricinus</name>
    <name type="common">Common tick</name>
    <name type="synonym">Acarus ricinus</name>
    <dbReference type="NCBI Taxonomy" id="34613"/>
    <lineage>
        <taxon>Eukaryota</taxon>
        <taxon>Metazoa</taxon>
        <taxon>Ecdysozoa</taxon>
        <taxon>Arthropoda</taxon>
        <taxon>Chelicerata</taxon>
        <taxon>Arachnida</taxon>
        <taxon>Acari</taxon>
        <taxon>Parasitiformes</taxon>
        <taxon>Ixodida</taxon>
        <taxon>Ixodoidea</taxon>
        <taxon>Ixodidae</taxon>
        <taxon>Ixodinae</taxon>
        <taxon>Ixodes</taxon>
    </lineage>
</organism>
<evidence type="ECO:0000256" key="5">
    <source>
        <dbReference type="ARBA" id="ARBA00022598"/>
    </source>
</evidence>
<dbReference type="InterPro" id="IPR045864">
    <property type="entry name" value="aa-tRNA-synth_II/BPL/LPL"/>
</dbReference>
<reference evidence="17" key="1">
    <citation type="submission" date="2016-02" db="EMBL/GenBank/DDBJ databases">
        <title>RNAseq analyses of the midgut from blood- or serum-fed Ixodes ricinus ticks.</title>
        <authorList>
            <person name="Perner J."/>
            <person name="Provaznik J."/>
            <person name="Schrenkova J."/>
            <person name="Urbanova V."/>
            <person name="Ribeiro J.M."/>
            <person name="Kopacek P."/>
        </authorList>
    </citation>
    <scope>NUCLEOTIDE SEQUENCE</scope>
    <source>
        <tissue evidence="17">Gut</tissue>
    </source>
</reference>
<dbReference type="InterPro" id="IPR006195">
    <property type="entry name" value="aa-tRNA-synth_II"/>
</dbReference>
<feature type="binding site" evidence="14">
    <location>
        <begin position="387"/>
        <end position="390"/>
    </location>
    <ligand>
        <name>ATP</name>
        <dbReference type="ChEBI" id="CHEBI:30616"/>
    </ligand>
</feature>
<keyword evidence="8" id="KW-0648">Protein biosynthesis</keyword>
<accession>A0A131XZX8</accession>
<sequence>MVLDLELFRADKGGDPEKIRENQRRRFKDPGLVDKVVDADTVWRKLRHQLDNWNKLKNLCSKEIGQKMKKKEHVGEGDNLPDSVVQGLSELTSEVLQGLTVNQIKRVRVLIDEAIVQCNVDLEKHEGVRNDALREMGNWLHESCVVSNDEEENAVIKTHGDVVTRKKYSHVDLIVMIDGMDGDRGSVTAGGRGYYLMNAAVFLEQALLQLALQMLHAKGYSPLYTPFFMRKEVMQEVAQLSQFDEELYKVVGKGGDGGVDEKYLIATSEQPIAAFHRDEWLSPEALPLRYAGLSSCFRQEVGSHGRDTRGIFRVHQFEKVEQFCITSPHDNKSWEMFDEMIGNAEEFCQKLGIPYRVVSIVSGALNNAAAKKHDLEAWFPASGAFRELVSCSNCLDYQSRRLLIRYGQTKKMNAQTEYVHMLNATMCAVTRVICAILENHQTETGVVVPEALRPFMPPAFRELIPFVKPAPVDEAETKKQRKHREGMEKKDEPASKEQ</sequence>
<dbReference type="AlphaFoldDB" id="A0A131XZX8"/>
<name>A0A131XZX8_IXORI</name>
<dbReference type="Pfam" id="PF00587">
    <property type="entry name" value="tRNA-synt_2b"/>
    <property type="match status" value="1"/>
</dbReference>
<feature type="compositionally biased region" description="Basic and acidic residues" evidence="15">
    <location>
        <begin position="485"/>
        <end position="498"/>
    </location>
</feature>
<evidence type="ECO:0000256" key="9">
    <source>
        <dbReference type="ARBA" id="ARBA00023146"/>
    </source>
</evidence>
<dbReference type="EMBL" id="GEFM01004510">
    <property type="protein sequence ID" value="JAP71286.1"/>
    <property type="molecule type" value="mRNA"/>
</dbReference>
<dbReference type="FunFam" id="1.10.287.40:FF:000002">
    <property type="entry name" value="Serine--tRNA ligase, cytoplasmic"/>
    <property type="match status" value="1"/>
</dbReference>
<dbReference type="PIRSF" id="PIRSF001529">
    <property type="entry name" value="Ser-tRNA-synth_IIa"/>
    <property type="match status" value="1"/>
</dbReference>
<dbReference type="PROSITE" id="PS50862">
    <property type="entry name" value="AA_TRNA_LIGASE_II"/>
    <property type="match status" value="1"/>
</dbReference>
<dbReference type="Gene3D" id="1.10.287.40">
    <property type="entry name" value="Serine-tRNA synthetase, tRNA binding domain"/>
    <property type="match status" value="1"/>
</dbReference>
<comment type="subcellular location">
    <subcellularLocation>
        <location evidence="1">Cytoplasm</location>
    </subcellularLocation>
</comment>
<evidence type="ECO:0000256" key="7">
    <source>
        <dbReference type="ARBA" id="ARBA00022840"/>
    </source>
</evidence>
<feature type="region of interest" description="Disordered" evidence="15">
    <location>
        <begin position="471"/>
        <end position="498"/>
    </location>
</feature>
<comment type="catalytic activity">
    <reaction evidence="12">
        <text>tRNA(Ser) + L-serine + ATP = L-seryl-tRNA(Ser) + AMP + diphosphate + H(+)</text>
        <dbReference type="Rhea" id="RHEA:12292"/>
        <dbReference type="Rhea" id="RHEA-COMP:9669"/>
        <dbReference type="Rhea" id="RHEA-COMP:9703"/>
        <dbReference type="ChEBI" id="CHEBI:15378"/>
        <dbReference type="ChEBI" id="CHEBI:30616"/>
        <dbReference type="ChEBI" id="CHEBI:33019"/>
        <dbReference type="ChEBI" id="CHEBI:33384"/>
        <dbReference type="ChEBI" id="CHEBI:78442"/>
        <dbReference type="ChEBI" id="CHEBI:78533"/>
        <dbReference type="ChEBI" id="CHEBI:456215"/>
        <dbReference type="EC" id="6.1.1.11"/>
    </reaction>
</comment>
<comment type="similarity">
    <text evidence="2">Belongs to the class-II aminoacyl-tRNA synthetase family. Type-1 seryl-tRNA synthetase subfamily.</text>
</comment>
<evidence type="ECO:0000256" key="8">
    <source>
        <dbReference type="ARBA" id="ARBA00022917"/>
    </source>
</evidence>
<dbReference type="CDD" id="cd00770">
    <property type="entry name" value="SerRS_core"/>
    <property type="match status" value="1"/>
</dbReference>
<keyword evidence="4" id="KW-0963">Cytoplasm</keyword>
<keyword evidence="6" id="KW-0547">Nucleotide-binding</keyword>
<dbReference type="SUPFAM" id="SSF55681">
    <property type="entry name" value="Class II aaRS and biotin synthetases"/>
    <property type="match status" value="1"/>
</dbReference>
<evidence type="ECO:0000256" key="14">
    <source>
        <dbReference type="PIRSR" id="PIRSR001529-2"/>
    </source>
</evidence>
<dbReference type="InterPro" id="IPR002317">
    <property type="entry name" value="Ser-tRNA-ligase_type_1"/>
</dbReference>
<dbReference type="PANTHER" id="PTHR11778">
    <property type="entry name" value="SERYL-TRNA SYNTHETASE"/>
    <property type="match status" value="1"/>
</dbReference>
<feature type="binding site" evidence="13">
    <location>
        <position position="298"/>
    </location>
    <ligand>
        <name>L-serine</name>
        <dbReference type="ChEBI" id="CHEBI:33384"/>
    </ligand>
</feature>
<evidence type="ECO:0000256" key="13">
    <source>
        <dbReference type="PIRSR" id="PIRSR001529-1"/>
    </source>
</evidence>
<keyword evidence="9 17" id="KW-0030">Aminoacyl-tRNA synthetase</keyword>
<dbReference type="InterPro" id="IPR033729">
    <property type="entry name" value="SerRS_core"/>
</dbReference>
<dbReference type="GO" id="GO:0006434">
    <property type="term" value="P:seryl-tRNA aminoacylation"/>
    <property type="evidence" value="ECO:0007669"/>
    <property type="project" value="InterPro"/>
</dbReference>
<evidence type="ECO:0000256" key="11">
    <source>
        <dbReference type="ARBA" id="ARBA00047929"/>
    </source>
</evidence>
<proteinExistence type="evidence at transcript level"/>
<dbReference type="InterPro" id="IPR042103">
    <property type="entry name" value="SerRS_1_N_sf"/>
</dbReference>
<feature type="binding site" evidence="14">
    <location>
        <begin position="314"/>
        <end position="317"/>
    </location>
    <ligand>
        <name>ATP</name>
        <dbReference type="ChEBI" id="CHEBI:30616"/>
    </ligand>
</feature>
<evidence type="ECO:0000256" key="4">
    <source>
        <dbReference type="ARBA" id="ARBA00022490"/>
    </source>
</evidence>
<dbReference type="InterPro" id="IPR002314">
    <property type="entry name" value="aa-tRNA-synt_IIb"/>
</dbReference>
<evidence type="ECO:0000256" key="10">
    <source>
        <dbReference type="ARBA" id="ARBA00031113"/>
    </source>
</evidence>
<dbReference type="Pfam" id="PF02403">
    <property type="entry name" value="Seryl_tRNA_N"/>
    <property type="match status" value="1"/>
</dbReference>
<evidence type="ECO:0000313" key="17">
    <source>
        <dbReference type="EMBL" id="JAP71286.1"/>
    </source>
</evidence>
<evidence type="ECO:0000256" key="6">
    <source>
        <dbReference type="ARBA" id="ARBA00022741"/>
    </source>
</evidence>
<feature type="domain" description="Aminoacyl-transfer RNA synthetases class-II family profile" evidence="16">
    <location>
        <begin position="203"/>
        <end position="449"/>
    </location>
</feature>
<comment type="catalytic activity">
    <reaction evidence="11">
        <text>tRNA(Sec) + L-serine + ATP = L-seryl-tRNA(Sec) + AMP + diphosphate + H(+)</text>
        <dbReference type="Rhea" id="RHEA:42580"/>
        <dbReference type="Rhea" id="RHEA-COMP:9742"/>
        <dbReference type="Rhea" id="RHEA-COMP:10128"/>
        <dbReference type="ChEBI" id="CHEBI:15378"/>
        <dbReference type="ChEBI" id="CHEBI:30616"/>
        <dbReference type="ChEBI" id="CHEBI:33019"/>
        <dbReference type="ChEBI" id="CHEBI:33384"/>
        <dbReference type="ChEBI" id="CHEBI:78442"/>
        <dbReference type="ChEBI" id="CHEBI:78533"/>
        <dbReference type="ChEBI" id="CHEBI:456215"/>
        <dbReference type="EC" id="6.1.1.11"/>
    </reaction>
</comment>
<dbReference type="GO" id="GO:0005737">
    <property type="term" value="C:cytoplasm"/>
    <property type="evidence" value="ECO:0007669"/>
    <property type="project" value="UniProtKB-SubCell"/>
</dbReference>
<dbReference type="InterPro" id="IPR015866">
    <property type="entry name" value="Ser-tRNA-synth_1_N"/>
</dbReference>
<dbReference type="EC" id="6.1.1.11" evidence="3"/>
<evidence type="ECO:0000256" key="3">
    <source>
        <dbReference type="ARBA" id="ARBA00012840"/>
    </source>
</evidence>